<reference evidence="2 3" key="1">
    <citation type="submission" date="2016-04" db="EMBL/GenBank/DDBJ databases">
        <title>Draft genome sequence of Janthinobacterium psychrotolerans sp. nov., isolated from freshwater sediments in Denmark.</title>
        <authorList>
            <person name="Gong X."/>
            <person name="Skrivergaard S."/>
            <person name="Korsgaard B.S."/>
            <person name="Schreiber L."/>
            <person name="Marshall I.P."/>
            <person name="Finster K."/>
            <person name="Schramm A."/>
        </authorList>
    </citation>
    <scope>NUCLEOTIDE SEQUENCE [LARGE SCALE GENOMIC DNA]</scope>
    <source>
        <strain evidence="2 3">S3-2</strain>
    </source>
</reference>
<dbReference type="AlphaFoldDB" id="A0A1A7C619"/>
<feature type="signal peptide" evidence="1">
    <location>
        <begin position="1"/>
        <end position="17"/>
    </location>
</feature>
<protein>
    <recommendedName>
        <fullName evidence="4">UrcA family protein</fullName>
    </recommendedName>
</protein>
<keyword evidence="3" id="KW-1185">Reference proteome</keyword>
<evidence type="ECO:0000313" key="2">
    <source>
        <dbReference type="EMBL" id="OBV41351.1"/>
    </source>
</evidence>
<sequence length="103" mass="11450">MKLVLALLLGLPLLAGAQEKLPADVAKYVENAEMCEHFAGEWDDNDKARQREIIQAIDQSCGAAQRQLKRLHVKYARQPAIKKVIAAHANDAVMSFRIQGKRG</sequence>
<name>A0A1A7C619_9BURK</name>
<gene>
    <name evidence="2" type="ORF">ASR47_102918</name>
</gene>
<evidence type="ECO:0008006" key="4">
    <source>
        <dbReference type="Google" id="ProtNLM"/>
    </source>
</evidence>
<proteinExistence type="predicted"/>
<dbReference type="RefSeq" id="WP_082988661.1">
    <property type="nucleotide sequence ID" value="NZ_LOCQ01000034.1"/>
</dbReference>
<dbReference type="EMBL" id="LOCQ01000034">
    <property type="protein sequence ID" value="OBV41351.1"/>
    <property type="molecule type" value="Genomic_DNA"/>
</dbReference>
<evidence type="ECO:0000256" key="1">
    <source>
        <dbReference type="SAM" id="SignalP"/>
    </source>
</evidence>
<dbReference type="STRING" id="1747903.ASR47_102918"/>
<evidence type="ECO:0000313" key="3">
    <source>
        <dbReference type="Proteomes" id="UP000092713"/>
    </source>
</evidence>
<keyword evidence="1" id="KW-0732">Signal</keyword>
<dbReference type="OrthoDB" id="7284504at2"/>
<feature type="chain" id="PRO_5008355742" description="UrcA family protein" evidence="1">
    <location>
        <begin position="18"/>
        <end position="103"/>
    </location>
</feature>
<dbReference type="Proteomes" id="UP000092713">
    <property type="component" value="Unassembled WGS sequence"/>
</dbReference>
<comment type="caution">
    <text evidence="2">The sequence shown here is derived from an EMBL/GenBank/DDBJ whole genome shotgun (WGS) entry which is preliminary data.</text>
</comment>
<organism evidence="2 3">
    <name type="scientific">Janthinobacterium psychrotolerans</name>
    <dbReference type="NCBI Taxonomy" id="1747903"/>
    <lineage>
        <taxon>Bacteria</taxon>
        <taxon>Pseudomonadati</taxon>
        <taxon>Pseudomonadota</taxon>
        <taxon>Betaproteobacteria</taxon>
        <taxon>Burkholderiales</taxon>
        <taxon>Oxalobacteraceae</taxon>
        <taxon>Janthinobacterium</taxon>
    </lineage>
</organism>
<accession>A0A1A7C619</accession>